<evidence type="ECO:0000313" key="2">
    <source>
        <dbReference type="Proteomes" id="UP001162992"/>
    </source>
</evidence>
<organism evidence="1 2">
    <name type="scientific">Diphasiastrum complanatum</name>
    <name type="common">Issler's clubmoss</name>
    <name type="synonym">Lycopodium complanatum</name>
    <dbReference type="NCBI Taxonomy" id="34168"/>
    <lineage>
        <taxon>Eukaryota</taxon>
        <taxon>Viridiplantae</taxon>
        <taxon>Streptophyta</taxon>
        <taxon>Embryophyta</taxon>
        <taxon>Tracheophyta</taxon>
        <taxon>Lycopodiopsida</taxon>
        <taxon>Lycopodiales</taxon>
        <taxon>Lycopodiaceae</taxon>
        <taxon>Lycopodioideae</taxon>
        <taxon>Diphasiastrum</taxon>
    </lineage>
</organism>
<accession>A0ACC2AQY3</accession>
<reference evidence="2" key="1">
    <citation type="journal article" date="2024" name="Proc. Natl. Acad. Sci. U.S.A.">
        <title>Extraordinary preservation of gene collinearity over three hundred million years revealed in homosporous lycophytes.</title>
        <authorList>
            <person name="Li C."/>
            <person name="Wickell D."/>
            <person name="Kuo L.Y."/>
            <person name="Chen X."/>
            <person name="Nie B."/>
            <person name="Liao X."/>
            <person name="Peng D."/>
            <person name="Ji J."/>
            <person name="Jenkins J."/>
            <person name="Williams M."/>
            <person name="Shu S."/>
            <person name="Plott C."/>
            <person name="Barry K."/>
            <person name="Rajasekar S."/>
            <person name="Grimwood J."/>
            <person name="Han X."/>
            <person name="Sun S."/>
            <person name="Hou Z."/>
            <person name="He W."/>
            <person name="Dai G."/>
            <person name="Sun C."/>
            <person name="Schmutz J."/>
            <person name="Leebens-Mack J.H."/>
            <person name="Li F.W."/>
            <person name="Wang L."/>
        </authorList>
    </citation>
    <scope>NUCLEOTIDE SEQUENCE [LARGE SCALE GENOMIC DNA]</scope>
    <source>
        <strain evidence="2">cv. PW_Plant_1</strain>
    </source>
</reference>
<dbReference type="Proteomes" id="UP001162992">
    <property type="component" value="Chromosome 20"/>
</dbReference>
<protein>
    <submittedName>
        <fullName evidence="1">Uncharacterized protein</fullName>
    </submittedName>
</protein>
<name>A0ACC2AQY3_DIPCM</name>
<sequence length="274" mass="29973">MASGANKWKVLKVHDEIKCSSPVRPLASDVIFGSKLAELHAKKDKNVKLTEISENEHVQERVRSSQPPNSSMANNLAVSRVDISRKAVEVPPSTSKAPKNLTKKPKTGDVHGPAGGLVSSVSSTTQISSPKESKPALKTIPLTQLLGKSQAKSGEISRILVTVNVCGSTGPLRFLVDVKDPVKRVVELALRAYAREGRLPHLGVNCKLVDLYCANSDFEALDPVQPVGSFGTRQFLLHKRTNEEFEHAARKTEHVGSMPWKFMWHMMNSIACSH</sequence>
<evidence type="ECO:0000313" key="1">
    <source>
        <dbReference type="EMBL" id="KAJ7519959.1"/>
    </source>
</evidence>
<comment type="caution">
    <text evidence="1">The sequence shown here is derived from an EMBL/GenBank/DDBJ whole genome shotgun (WGS) entry which is preliminary data.</text>
</comment>
<dbReference type="EMBL" id="CM055111">
    <property type="protein sequence ID" value="KAJ7519959.1"/>
    <property type="molecule type" value="Genomic_DNA"/>
</dbReference>
<keyword evidence="2" id="KW-1185">Reference proteome</keyword>
<gene>
    <name evidence="1" type="ORF">O6H91_20G061300</name>
</gene>
<proteinExistence type="predicted"/>